<dbReference type="Gramene" id="MELO3C029145.2.1">
    <property type="protein sequence ID" value="MELO3C029145.2.1"/>
    <property type="gene ID" value="MELO3C029145.2"/>
</dbReference>
<name>A0A9I9E5R7_CUCME</name>
<proteinExistence type="predicted"/>
<reference evidence="1" key="1">
    <citation type="submission" date="2023-03" db="UniProtKB">
        <authorList>
            <consortium name="EnsemblPlants"/>
        </authorList>
    </citation>
    <scope>IDENTIFICATION</scope>
</reference>
<accession>A0A9I9E5R7</accession>
<protein>
    <submittedName>
        <fullName evidence="1">Uncharacterized protein</fullName>
    </submittedName>
</protein>
<evidence type="ECO:0000313" key="1">
    <source>
        <dbReference type="EnsemblPlants" id="MELO3C029145.2.1"/>
    </source>
</evidence>
<sequence length="216" mass="24827">KTSQSSLSSARKPQLKTSCVRPSLKRSWVRLPSFRSSSRIVSTRDKFIRRHSQVRRKPQVRHKSPLLKLCCVHTPFSSEVACVRRLKGCHYSTKSLYCVFMLLKRRGGEIENVVFGAMMRTLKMKLNRLWMDDNSTARLIRHACSLRELDIFQGVDDTNRETLSLELSKSVGFGGGFMCVRLACLSGSSRVHQSWQVSFEENDVCQLHTIFWDKLA</sequence>
<dbReference type="AlphaFoldDB" id="A0A9I9E5R7"/>
<dbReference type="EnsemblPlants" id="MELO3C029145.2.1">
    <property type="protein sequence ID" value="MELO3C029145.2.1"/>
    <property type="gene ID" value="MELO3C029145.2"/>
</dbReference>
<organism evidence="1">
    <name type="scientific">Cucumis melo</name>
    <name type="common">Muskmelon</name>
    <dbReference type="NCBI Taxonomy" id="3656"/>
    <lineage>
        <taxon>Eukaryota</taxon>
        <taxon>Viridiplantae</taxon>
        <taxon>Streptophyta</taxon>
        <taxon>Embryophyta</taxon>
        <taxon>Tracheophyta</taxon>
        <taxon>Spermatophyta</taxon>
        <taxon>Magnoliopsida</taxon>
        <taxon>eudicotyledons</taxon>
        <taxon>Gunneridae</taxon>
        <taxon>Pentapetalae</taxon>
        <taxon>rosids</taxon>
        <taxon>fabids</taxon>
        <taxon>Cucurbitales</taxon>
        <taxon>Cucurbitaceae</taxon>
        <taxon>Benincaseae</taxon>
        <taxon>Cucumis</taxon>
    </lineage>
</organism>